<dbReference type="PRINTS" id="PR00332">
    <property type="entry name" value="HISTRIAD"/>
</dbReference>
<dbReference type="InterPro" id="IPR036265">
    <property type="entry name" value="HIT-like_sf"/>
</dbReference>
<gene>
    <name evidence="5" type="ORF">SAMN04489841_3213</name>
</gene>
<evidence type="ECO:0000313" key="5">
    <source>
        <dbReference type="EMBL" id="SER18950.1"/>
    </source>
</evidence>
<dbReference type="AlphaFoldDB" id="A0A1H9M5D0"/>
<name>A0A1H9M5D0_9EURY</name>
<organism evidence="5 6">
    <name type="scientific">Natrinema salaciae</name>
    <dbReference type="NCBI Taxonomy" id="1186196"/>
    <lineage>
        <taxon>Archaea</taxon>
        <taxon>Methanobacteriati</taxon>
        <taxon>Methanobacteriota</taxon>
        <taxon>Stenosarchaea group</taxon>
        <taxon>Halobacteria</taxon>
        <taxon>Halobacteriales</taxon>
        <taxon>Natrialbaceae</taxon>
        <taxon>Natrinema</taxon>
    </lineage>
</organism>
<dbReference type="InterPro" id="IPR011146">
    <property type="entry name" value="HIT-like"/>
</dbReference>
<feature type="active site" description="Tele-AMP-histidine intermediate" evidence="1">
    <location>
        <position position="97"/>
    </location>
</feature>
<dbReference type="OrthoDB" id="26806at2157"/>
<feature type="domain" description="HIT" evidence="4">
    <location>
        <begin position="4"/>
        <end position="110"/>
    </location>
</feature>
<dbReference type="STRING" id="1186196.SAMN04489841_3213"/>
<accession>A0A1H9M5D0</accession>
<dbReference type="PANTHER" id="PTHR46648">
    <property type="entry name" value="HIT FAMILY PROTEIN 1"/>
    <property type="match status" value="1"/>
</dbReference>
<protein>
    <submittedName>
        <fullName evidence="5">Histidine triad (HIT) family protein</fullName>
    </submittedName>
</protein>
<reference evidence="6" key="1">
    <citation type="submission" date="2016-10" db="EMBL/GenBank/DDBJ databases">
        <authorList>
            <person name="Varghese N."/>
            <person name="Submissions S."/>
        </authorList>
    </citation>
    <scope>NUCLEOTIDE SEQUENCE [LARGE SCALE GENOMIC DNA]</scope>
    <source>
        <strain evidence="6">DSM 25055</strain>
    </source>
</reference>
<evidence type="ECO:0000256" key="3">
    <source>
        <dbReference type="PROSITE-ProRule" id="PRU00464"/>
    </source>
</evidence>
<proteinExistence type="predicted"/>
<dbReference type="GO" id="GO:0009117">
    <property type="term" value="P:nucleotide metabolic process"/>
    <property type="evidence" value="ECO:0007669"/>
    <property type="project" value="TreeGrafter"/>
</dbReference>
<dbReference type="InterPro" id="IPR001310">
    <property type="entry name" value="Histidine_triad_HIT"/>
</dbReference>
<dbReference type="SUPFAM" id="SSF54197">
    <property type="entry name" value="HIT-like"/>
    <property type="match status" value="1"/>
</dbReference>
<dbReference type="Pfam" id="PF01230">
    <property type="entry name" value="HIT"/>
    <property type="match status" value="1"/>
</dbReference>
<dbReference type="PROSITE" id="PS51084">
    <property type="entry name" value="HIT_2"/>
    <property type="match status" value="1"/>
</dbReference>
<evidence type="ECO:0000313" key="6">
    <source>
        <dbReference type="Proteomes" id="UP000199114"/>
    </source>
</evidence>
<dbReference type="Proteomes" id="UP000199114">
    <property type="component" value="Unassembled WGS sequence"/>
</dbReference>
<evidence type="ECO:0000256" key="1">
    <source>
        <dbReference type="PIRSR" id="PIRSR601310-1"/>
    </source>
</evidence>
<dbReference type="PANTHER" id="PTHR46648:SF1">
    <property type="entry name" value="ADENOSINE 5'-MONOPHOSPHORAMIDASE HNT1"/>
    <property type="match status" value="1"/>
</dbReference>
<sequence>MNCPFCSIVEGEEDAVILDETEDTIAFAPLDSVSEGHLLVVPKAHYEHLFDVPEPILHAVTERARTIAERLRAHGFDGVNLLHASGEAAQQSVPHFHLHIAPRRHDDELDLWPASTHDESDFDRTYETVRTAIENGDAL</sequence>
<evidence type="ECO:0000259" key="4">
    <source>
        <dbReference type="PROSITE" id="PS51084"/>
    </source>
</evidence>
<keyword evidence="6" id="KW-1185">Reference proteome</keyword>
<dbReference type="GO" id="GO:0003824">
    <property type="term" value="F:catalytic activity"/>
    <property type="evidence" value="ECO:0007669"/>
    <property type="project" value="InterPro"/>
</dbReference>
<dbReference type="EMBL" id="FOFD01000004">
    <property type="protein sequence ID" value="SER18950.1"/>
    <property type="molecule type" value="Genomic_DNA"/>
</dbReference>
<dbReference type="RefSeq" id="WP_139210923.1">
    <property type="nucleotide sequence ID" value="NZ_FOFD01000004.1"/>
</dbReference>
<feature type="short sequence motif" description="Histidine triad motif" evidence="2 3">
    <location>
        <begin position="95"/>
        <end position="99"/>
    </location>
</feature>
<dbReference type="Gene3D" id="3.30.428.10">
    <property type="entry name" value="HIT-like"/>
    <property type="match status" value="1"/>
</dbReference>
<evidence type="ECO:0000256" key="2">
    <source>
        <dbReference type="PIRSR" id="PIRSR601310-3"/>
    </source>
</evidence>